<keyword evidence="2" id="KW-1185">Reference proteome</keyword>
<comment type="caution">
    <text evidence="1">The sequence shown here is derived from an EMBL/GenBank/DDBJ whole genome shotgun (WGS) entry which is preliminary data.</text>
</comment>
<protein>
    <submittedName>
        <fullName evidence="1">Uncharacterized protein</fullName>
    </submittedName>
</protein>
<sequence length="267" mass="30814">MQNQITRYDKSNLPATSIDRQIEAMKSAQIWQVEKIDLDTVLMTCVNKAFKDKGQMVIPSDMDHIVNNLIDMVLEHCPFIRIGEIPIAIEKGILGDYGDYFGLNVVTFTNFIKTHYASQNRANLAKQAIVRHDEIKEPTESEVLEQDKILLKSAFEKFKSSGRYEDHGNYLYKVAAKKLNLFELSPERQKEYLEQGKIIAIEKLKNEQIQRPNERKRISKIMDQANNLEKGSDGVKLVYKESLQIALTNWFKELIEMDAEITDLLTD</sequence>
<gene>
    <name evidence="1" type="ORF">GCM10017764_17920</name>
</gene>
<evidence type="ECO:0000313" key="2">
    <source>
        <dbReference type="Proteomes" id="UP000620550"/>
    </source>
</evidence>
<organism evidence="1 2">
    <name type="scientific">Sphingobacterium griseoflavum</name>
    <dbReference type="NCBI Taxonomy" id="1474952"/>
    <lineage>
        <taxon>Bacteria</taxon>
        <taxon>Pseudomonadati</taxon>
        <taxon>Bacteroidota</taxon>
        <taxon>Sphingobacteriia</taxon>
        <taxon>Sphingobacteriales</taxon>
        <taxon>Sphingobacteriaceae</taxon>
        <taxon>Sphingobacterium</taxon>
    </lineage>
</organism>
<proteinExistence type="predicted"/>
<evidence type="ECO:0000313" key="1">
    <source>
        <dbReference type="EMBL" id="GHE35107.1"/>
    </source>
</evidence>
<dbReference type="EMBL" id="BNAF01000006">
    <property type="protein sequence ID" value="GHE35107.1"/>
    <property type="molecule type" value="Genomic_DNA"/>
</dbReference>
<reference evidence="2" key="1">
    <citation type="journal article" date="2019" name="Int. J. Syst. Evol. Microbiol.">
        <title>The Global Catalogue of Microorganisms (GCM) 10K type strain sequencing project: providing services to taxonomists for standard genome sequencing and annotation.</title>
        <authorList>
            <consortium name="The Broad Institute Genomics Platform"/>
            <consortium name="The Broad Institute Genome Sequencing Center for Infectious Disease"/>
            <person name="Wu L."/>
            <person name="Ma J."/>
        </authorList>
    </citation>
    <scope>NUCLEOTIDE SEQUENCE [LARGE SCALE GENOMIC DNA]</scope>
    <source>
        <strain evidence="2">CGMCC 1.12966</strain>
    </source>
</reference>
<dbReference type="Proteomes" id="UP000620550">
    <property type="component" value="Unassembled WGS sequence"/>
</dbReference>
<dbReference type="RefSeq" id="WP_189626323.1">
    <property type="nucleotide sequence ID" value="NZ_BNAF01000006.1"/>
</dbReference>
<name>A0ABQ3HXS7_9SPHI</name>
<accession>A0ABQ3HXS7</accession>